<protein>
    <submittedName>
        <fullName evidence="1">Uncharacterized protein</fullName>
    </submittedName>
</protein>
<dbReference type="AlphaFoldDB" id="A0A4Y1ZTJ8"/>
<organism evidence="1 3">
    <name type="scientific">Araneus ventricosus</name>
    <name type="common">Orbweaver spider</name>
    <name type="synonym">Epeira ventricosa</name>
    <dbReference type="NCBI Taxonomy" id="182803"/>
    <lineage>
        <taxon>Eukaryota</taxon>
        <taxon>Metazoa</taxon>
        <taxon>Ecdysozoa</taxon>
        <taxon>Arthropoda</taxon>
        <taxon>Chelicerata</taxon>
        <taxon>Arachnida</taxon>
        <taxon>Araneae</taxon>
        <taxon>Araneomorphae</taxon>
        <taxon>Entelegynae</taxon>
        <taxon>Araneoidea</taxon>
        <taxon>Araneidae</taxon>
        <taxon>Araneus</taxon>
    </lineage>
</organism>
<comment type="caution">
    <text evidence="1">The sequence shown here is derived from an EMBL/GenBank/DDBJ whole genome shotgun (WGS) entry which is preliminary data.</text>
</comment>
<dbReference type="Proteomes" id="UP000499080">
    <property type="component" value="Unassembled WGS sequence"/>
</dbReference>
<sequence>MIDPFFRLKLTTEVKYFYILHKFVGIYNRLEDSENTSWHMPDGGLSYRKSKGFKPFIVFFDDLGSDIDLFTYLLGLTTCFCWVIEQTMFSATIHKQL</sequence>
<dbReference type="EMBL" id="BGPR01228709">
    <property type="protein sequence ID" value="GBL67055.1"/>
    <property type="molecule type" value="Genomic_DNA"/>
</dbReference>
<reference evidence="1 3" key="1">
    <citation type="journal article" date="2019" name="Sci. Rep.">
        <title>Orb-weaving spider Araneus ventricosus genome elucidates the spidroin gene catalogue.</title>
        <authorList>
            <person name="Kono N."/>
            <person name="Nakamura H."/>
            <person name="Ohtoshi R."/>
            <person name="Moran D.A.P."/>
            <person name="Shinohara A."/>
            <person name="Yoshida Y."/>
            <person name="Fujiwara M."/>
            <person name="Mori M."/>
            <person name="Tomita M."/>
            <person name="Arakawa K."/>
        </authorList>
    </citation>
    <scope>NUCLEOTIDE SEQUENCE [LARGE SCALE GENOMIC DNA]</scope>
</reference>
<proteinExistence type="predicted"/>
<evidence type="ECO:0000313" key="3">
    <source>
        <dbReference type="Proteomes" id="UP000499080"/>
    </source>
</evidence>
<gene>
    <name evidence="2" type="ORF">AVEN_129493_1</name>
    <name evidence="1" type="ORF">AVEN_249453_1</name>
</gene>
<accession>A0A4Y1ZTJ8</accession>
<evidence type="ECO:0000313" key="1">
    <source>
        <dbReference type="EMBL" id="GBL66854.1"/>
    </source>
</evidence>
<dbReference type="EMBL" id="BGPR01228665">
    <property type="protein sequence ID" value="GBL66854.1"/>
    <property type="molecule type" value="Genomic_DNA"/>
</dbReference>
<keyword evidence="3" id="KW-1185">Reference proteome</keyword>
<evidence type="ECO:0000313" key="2">
    <source>
        <dbReference type="EMBL" id="GBL67055.1"/>
    </source>
</evidence>
<name>A0A4Y1ZTJ8_ARAVE</name>